<dbReference type="SUPFAM" id="SSF52266">
    <property type="entry name" value="SGNH hydrolase"/>
    <property type="match status" value="1"/>
</dbReference>
<evidence type="ECO:0000313" key="3">
    <source>
        <dbReference type="Proteomes" id="UP000002875"/>
    </source>
</evidence>
<feature type="domain" description="SGNH hydrolase-type esterase" evidence="1">
    <location>
        <begin position="120"/>
        <end position="269"/>
    </location>
</feature>
<dbReference type="Proteomes" id="UP000002875">
    <property type="component" value="Chromosome"/>
</dbReference>
<proteinExistence type="predicted"/>
<sequence length="281" mass="32678">MIKKICEIYTELTNSRFNNFVEVIKSLKRVFTIFGYQLFNPIQKMTKKSLFFFSALLALAVACQRTLTHIPIAPPDEVDYKIDRLENEIVNYEKKDAEIGLEKLQGQTVFYGSSSIRLWKTLKEDFTPLSVINHGFGASTFPEMTYYAERMLVPYKPKNIVLYCENDLFIGKPQRTPEQVFDNFAELATLIQNRLPKAKIYYISMKPSISRKADWPKVAKADAMIEEYIKKHKNFTYIDIRPAMYRPNGSINGDYFVGDSLHMKPAGYAEWTKIIRPYLIK</sequence>
<name>A0ABM5N1B7_EMTOG</name>
<accession>A0ABM5N1B7</accession>
<reference evidence="2 3" key="1">
    <citation type="submission" date="2011-07" db="EMBL/GenBank/DDBJ databases">
        <title>The complete genome of chromosome of Emticicia oligotrophica DSM 17448.</title>
        <authorList>
            <consortium name="US DOE Joint Genome Institute (JGI-PGF)"/>
            <person name="Lucas S."/>
            <person name="Han J."/>
            <person name="Lapidus A."/>
            <person name="Bruce D."/>
            <person name="Goodwin L."/>
            <person name="Pitluck S."/>
            <person name="Peters L."/>
            <person name="Kyrpides N."/>
            <person name="Mavromatis K."/>
            <person name="Ivanova N."/>
            <person name="Ovchinnikova G."/>
            <person name="Teshima H."/>
            <person name="Detter J.C."/>
            <person name="Tapia R."/>
            <person name="Han C."/>
            <person name="Land M."/>
            <person name="Hauser L."/>
            <person name="Markowitz V."/>
            <person name="Cheng J.-F."/>
            <person name="Hugenholtz P."/>
            <person name="Woyke T."/>
            <person name="Wu D."/>
            <person name="Tindall B."/>
            <person name="Pomrenke H."/>
            <person name="Brambilla E."/>
            <person name="Klenk H.-P."/>
            <person name="Eisen J.A."/>
        </authorList>
    </citation>
    <scope>NUCLEOTIDE SEQUENCE [LARGE SCALE GENOMIC DNA]</scope>
    <source>
        <strain evidence="2 3">DSM 17448</strain>
    </source>
</reference>
<protein>
    <recommendedName>
        <fullName evidence="1">SGNH hydrolase-type esterase domain-containing protein</fullName>
    </recommendedName>
</protein>
<organism evidence="2 3">
    <name type="scientific">Emticicia oligotrophica (strain DSM 17448 / CIP 109782 / MTCC 6937 / GPTSA100-15)</name>
    <dbReference type="NCBI Taxonomy" id="929562"/>
    <lineage>
        <taxon>Bacteria</taxon>
        <taxon>Pseudomonadati</taxon>
        <taxon>Bacteroidota</taxon>
        <taxon>Cytophagia</taxon>
        <taxon>Cytophagales</taxon>
        <taxon>Leadbetterellaceae</taxon>
        <taxon>Emticicia</taxon>
    </lineage>
</organism>
<gene>
    <name evidence="2" type="ordered locus">Emtol_2007</name>
</gene>
<dbReference type="InterPro" id="IPR036514">
    <property type="entry name" value="SGNH_hydro_sf"/>
</dbReference>
<dbReference type="EMBL" id="CP002961">
    <property type="protein sequence ID" value="AFK03147.1"/>
    <property type="molecule type" value="Genomic_DNA"/>
</dbReference>
<keyword evidence="3" id="KW-1185">Reference proteome</keyword>
<dbReference type="InterPro" id="IPR013830">
    <property type="entry name" value="SGNH_hydro"/>
</dbReference>
<evidence type="ECO:0000313" key="2">
    <source>
        <dbReference type="EMBL" id="AFK03147.1"/>
    </source>
</evidence>
<dbReference type="Gene3D" id="3.40.50.1110">
    <property type="entry name" value="SGNH hydrolase"/>
    <property type="match status" value="1"/>
</dbReference>
<evidence type="ECO:0000259" key="1">
    <source>
        <dbReference type="Pfam" id="PF13472"/>
    </source>
</evidence>
<dbReference type="Pfam" id="PF13472">
    <property type="entry name" value="Lipase_GDSL_2"/>
    <property type="match status" value="1"/>
</dbReference>